<dbReference type="PANTHER" id="PTHR24329">
    <property type="entry name" value="HOMEOBOX PROTEIN ARISTALESS"/>
    <property type="match status" value="1"/>
</dbReference>
<evidence type="ECO:0000256" key="4">
    <source>
        <dbReference type="ARBA" id="ARBA00023242"/>
    </source>
</evidence>
<dbReference type="InterPro" id="IPR050649">
    <property type="entry name" value="Paired_Homeobox_TFs"/>
</dbReference>
<organism evidence="9 10">
    <name type="scientific">Stylophora pistillata</name>
    <name type="common">Smooth cauliflower coral</name>
    <dbReference type="NCBI Taxonomy" id="50429"/>
    <lineage>
        <taxon>Eukaryota</taxon>
        <taxon>Metazoa</taxon>
        <taxon>Cnidaria</taxon>
        <taxon>Anthozoa</taxon>
        <taxon>Hexacorallia</taxon>
        <taxon>Scleractinia</taxon>
        <taxon>Astrocoeniina</taxon>
        <taxon>Pocilloporidae</taxon>
        <taxon>Stylophora</taxon>
    </lineage>
</organism>
<dbReference type="SMART" id="SM00389">
    <property type="entry name" value="HOX"/>
    <property type="match status" value="1"/>
</dbReference>
<evidence type="ECO:0000259" key="8">
    <source>
        <dbReference type="PROSITE" id="PS50071"/>
    </source>
</evidence>
<proteinExistence type="predicted"/>
<evidence type="ECO:0000256" key="1">
    <source>
        <dbReference type="ARBA" id="ARBA00004123"/>
    </source>
</evidence>
<accession>A0A2B4SZI1</accession>
<feature type="DNA-binding region" description="Homeobox" evidence="5">
    <location>
        <begin position="69"/>
        <end position="128"/>
    </location>
</feature>
<dbReference type="CDD" id="cd00086">
    <property type="entry name" value="homeodomain"/>
    <property type="match status" value="1"/>
</dbReference>
<dbReference type="FunFam" id="1.10.10.60:FF:000291">
    <property type="entry name" value="ALX homeobox protein 1"/>
    <property type="match status" value="1"/>
</dbReference>
<name>A0A2B4SZI1_STYPI</name>
<gene>
    <name evidence="9" type="primary">ALX4</name>
    <name evidence="9" type="ORF">AWC38_SpisGene275</name>
</gene>
<dbReference type="OrthoDB" id="6159439at2759"/>
<dbReference type="Pfam" id="PF00046">
    <property type="entry name" value="Homeodomain"/>
    <property type="match status" value="1"/>
</dbReference>
<evidence type="ECO:0000256" key="5">
    <source>
        <dbReference type="PROSITE-ProRule" id="PRU00108"/>
    </source>
</evidence>
<evidence type="ECO:0000256" key="2">
    <source>
        <dbReference type="ARBA" id="ARBA00023125"/>
    </source>
</evidence>
<reference evidence="10" key="1">
    <citation type="journal article" date="2017" name="bioRxiv">
        <title>Comparative analysis of the genomes of Stylophora pistillata and Acropora digitifera provides evidence for extensive differences between species of corals.</title>
        <authorList>
            <person name="Voolstra C.R."/>
            <person name="Li Y."/>
            <person name="Liew Y.J."/>
            <person name="Baumgarten S."/>
            <person name="Zoccola D."/>
            <person name="Flot J.-F."/>
            <person name="Tambutte S."/>
            <person name="Allemand D."/>
            <person name="Aranda M."/>
        </authorList>
    </citation>
    <scope>NUCLEOTIDE SEQUENCE [LARGE SCALE GENOMIC DNA]</scope>
</reference>
<dbReference type="EMBL" id="LSMT01000002">
    <property type="protein sequence ID" value="PFX34716.1"/>
    <property type="molecule type" value="Genomic_DNA"/>
</dbReference>
<dbReference type="PANTHER" id="PTHR24329:SF543">
    <property type="entry name" value="FI01017P-RELATED"/>
    <property type="match status" value="1"/>
</dbReference>
<evidence type="ECO:0000256" key="7">
    <source>
        <dbReference type="SAM" id="MobiDB-lite"/>
    </source>
</evidence>
<dbReference type="GO" id="GO:0000977">
    <property type="term" value="F:RNA polymerase II transcription regulatory region sequence-specific DNA binding"/>
    <property type="evidence" value="ECO:0007669"/>
    <property type="project" value="TreeGrafter"/>
</dbReference>
<evidence type="ECO:0000256" key="6">
    <source>
        <dbReference type="RuleBase" id="RU000682"/>
    </source>
</evidence>
<protein>
    <submittedName>
        <fullName evidence="9">Homeobox protein aristaless-like 4</fullName>
    </submittedName>
</protein>
<evidence type="ECO:0000313" key="10">
    <source>
        <dbReference type="Proteomes" id="UP000225706"/>
    </source>
</evidence>
<dbReference type="Gene3D" id="1.10.10.60">
    <property type="entry name" value="Homeodomain-like"/>
    <property type="match status" value="1"/>
</dbReference>
<keyword evidence="2 5" id="KW-0238">DNA-binding</keyword>
<evidence type="ECO:0000256" key="3">
    <source>
        <dbReference type="ARBA" id="ARBA00023155"/>
    </source>
</evidence>
<dbReference type="SUPFAM" id="SSF46689">
    <property type="entry name" value="Homeodomain-like"/>
    <property type="match status" value="1"/>
</dbReference>
<dbReference type="PROSITE" id="PS00027">
    <property type="entry name" value="HOMEOBOX_1"/>
    <property type="match status" value="1"/>
</dbReference>
<keyword evidence="4 5" id="KW-0539">Nucleus</keyword>
<dbReference type="AlphaFoldDB" id="A0A2B4SZI1"/>
<dbReference type="InterPro" id="IPR017970">
    <property type="entry name" value="Homeobox_CS"/>
</dbReference>
<evidence type="ECO:0000313" key="9">
    <source>
        <dbReference type="EMBL" id="PFX34716.1"/>
    </source>
</evidence>
<dbReference type="Proteomes" id="UP000225706">
    <property type="component" value="Unassembled WGS sequence"/>
</dbReference>
<dbReference type="InterPro" id="IPR009057">
    <property type="entry name" value="Homeodomain-like_sf"/>
</dbReference>
<keyword evidence="3 5" id="KW-0371">Homeobox</keyword>
<comment type="subcellular location">
    <subcellularLocation>
        <location evidence="1 5 6">Nucleus</location>
    </subcellularLocation>
</comment>
<keyword evidence="10" id="KW-1185">Reference proteome</keyword>
<sequence>MEQSLGLGKPHSQYVVSDVLGIESLATSSSKFPSLVYRSYQTQSADLQAPSDPQGHVDGESSATVRRKQRRNRTTFTKQQLQELEKVFEKKHYPDIALREELAAKINISEARIQVWFQNRRAKWRKRQNPSQGFTKKVRYQSEKLGPHLPIAPRPSIPCGPPNYFLGLPGAVPVSAHHHTYPGILTSLNATNSNYMSSSQLPMHNGTLWPCQGAAFSSHAEQPKMALEALRMKAKSHASSMSAFEFVPSYH</sequence>
<feature type="region of interest" description="Disordered" evidence="7">
    <location>
        <begin position="46"/>
        <end position="75"/>
    </location>
</feature>
<dbReference type="InterPro" id="IPR001356">
    <property type="entry name" value="HD"/>
</dbReference>
<dbReference type="PROSITE" id="PS50071">
    <property type="entry name" value="HOMEOBOX_2"/>
    <property type="match status" value="1"/>
</dbReference>
<comment type="caution">
    <text evidence="9">The sequence shown here is derived from an EMBL/GenBank/DDBJ whole genome shotgun (WGS) entry which is preliminary data.</text>
</comment>
<feature type="domain" description="Homeobox" evidence="8">
    <location>
        <begin position="67"/>
        <end position="127"/>
    </location>
</feature>
<dbReference type="GO" id="GO:0005634">
    <property type="term" value="C:nucleus"/>
    <property type="evidence" value="ECO:0007669"/>
    <property type="project" value="UniProtKB-SubCell"/>
</dbReference>
<dbReference type="GO" id="GO:0000981">
    <property type="term" value="F:DNA-binding transcription factor activity, RNA polymerase II-specific"/>
    <property type="evidence" value="ECO:0007669"/>
    <property type="project" value="InterPro"/>
</dbReference>